<protein>
    <submittedName>
        <fullName evidence="2">DUF3656 domain-containing protein</fullName>
    </submittedName>
</protein>
<dbReference type="PROSITE" id="PS01276">
    <property type="entry name" value="PEPTIDASE_U32"/>
    <property type="match status" value="1"/>
</dbReference>
<dbReference type="InterPro" id="IPR020988">
    <property type="entry name" value="Pept_U32_collagenase"/>
</dbReference>
<organism evidence="2 3">
    <name type="scientific">Clostridium ganghwense</name>
    <dbReference type="NCBI Taxonomy" id="312089"/>
    <lineage>
        <taxon>Bacteria</taxon>
        <taxon>Bacillati</taxon>
        <taxon>Bacillota</taxon>
        <taxon>Clostridia</taxon>
        <taxon>Eubacteriales</taxon>
        <taxon>Clostridiaceae</taxon>
        <taxon>Clostridium</taxon>
    </lineage>
</organism>
<dbReference type="Pfam" id="PF12392">
    <property type="entry name" value="DUF3656"/>
    <property type="match status" value="1"/>
</dbReference>
<dbReference type="PANTHER" id="PTHR30217">
    <property type="entry name" value="PEPTIDASE U32 FAMILY"/>
    <property type="match status" value="1"/>
</dbReference>
<keyword evidence="3" id="KW-1185">Reference proteome</keyword>
<dbReference type="InterPro" id="IPR001539">
    <property type="entry name" value="Peptidase_U32"/>
</dbReference>
<evidence type="ECO:0000259" key="1">
    <source>
        <dbReference type="Pfam" id="PF12392"/>
    </source>
</evidence>
<dbReference type="EMBL" id="JAPQES010000002">
    <property type="protein sequence ID" value="MCY6370525.1"/>
    <property type="molecule type" value="Genomic_DNA"/>
</dbReference>
<gene>
    <name evidence="2" type="ORF">OXH55_07735</name>
</gene>
<reference evidence="2" key="1">
    <citation type="submission" date="2022-12" db="EMBL/GenBank/DDBJ databases">
        <authorList>
            <person name="Wang J."/>
        </authorList>
    </citation>
    <scope>NUCLEOTIDE SEQUENCE</scope>
    <source>
        <strain evidence="2">HY-42-06</strain>
    </source>
</reference>
<dbReference type="Pfam" id="PF01136">
    <property type="entry name" value="Peptidase_U32"/>
    <property type="match status" value="2"/>
</dbReference>
<feature type="domain" description="Peptidase U32 collagenase" evidence="1">
    <location>
        <begin position="382"/>
        <end position="496"/>
    </location>
</feature>
<evidence type="ECO:0000313" key="3">
    <source>
        <dbReference type="Proteomes" id="UP001079657"/>
    </source>
</evidence>
<dbReference type="PANTHER" id="PTHR30217:SF10">
    <property type="entry name" value="23S RRNA 5-HYDROXYCYTIDINE C2501 SYNTHASE"/>
    <property type="match status" value="1"/>
</dbReference>
<dbReference type="Proteomes" id="UP001079657">
    <property type="component" value="Unassembled WGS sequence"/>
</dbReference>
<dbReference type="InterPro" id="IPR051454">
    <property type="entry name" value="RNA/ubiquinone_mod_enzymes"/>
</dbReference>
<name>A0ABT4CN99_9CLOT</name>
<dbReference type="RefSeq" id="WP_268049260.1">
    <property type="nucleotide sequence ID" value="NZ_JAPQES010000002.1"/>
</dbReference>
<proteinExistence type="predicted"/>
<sequence>MKKVELLAPAGSLESLYAAVQNGADAVYLGGTKFSARAYASNFDEETMTKAVEYCHLYNVKVYITVNTSMKQNEIGEALEYIKFLYEIGVDALIIQDTGIAELVRRNFPDFEIHASTQMTVHNGEGALLLKKLGFSRIVLSRELSLEEIKYISKDLDIETEIFIHGALCISYSGQCLMSSLIGGRSGNRGRCAQPCRLPYGIINKTTGKGKKGYVLSPKDICTIENIKDIIESGASSLKIEGRMKRPQYVAGVVSAYRKAIDEASCQLNYEKQSNFKVEEEKKKLLQLFNREGFSKAYLFGNTGRDMMSYRFPKNTGVQIGKVNKDLTIELKENISIRDGIRFGDDGFTIFKIVKGSKNVEEAFIGDRVKLKPTKYKSGDILYKTSDVKLLDDLSKSYSDIYEKKNNLKLNVKFKIGDPVTLETIYKDKSFKVSGEEVQKALKKPLEKEKVIKNLNKTGDTAFSFIEISFETFEEGFIPVSSINALRRELIDKIGEYIKNEGKRTLNKGLDLNVTSKKELKSQINGPIVVVTTKEQLKAAEECNIDNIAVELFMRDYDIDFKNINCPNVYIKTSTIIKEEFNNVCREIEEKLPYIKGIITSNLGIISKLKEKTLIIGDYKLNSFNSYCMEFYKDILDIATISVELNKKEIGNLVKKAPLPTSIIVYGRTELMVSEYCPIGSAFGEKTGKTACSGECTKGSFVLKDRKGEEFPVKTDKYCRSHIYNGSAINLIPNLEEIKGLNVELYRLDFTDESYEETLSILKGYKNESYEGEFKGFTRGHFKRGVE</sequence>
<comment type="caution">
    <text evidence="2">The sequence shown here is derived from an EMBL/GenBank/DDBJ whole genome shotgun (WGS) entry which is preliminary data.</text>
</comment>
<accession>A0ABT4CN99</accession>
<evidence type="ECO:0000313" key="2">
    <source>
        <dbReference type="EMBL" id="MCY6370525.1"/>
    </source>
</evidence>